<dbReference type="InterPro" id="IPR005490">
    <property type="entry name" value="LD_TPept_cat_dom"/>
</dbReference>
<dbReference type="CDD" id="cd16913">
    <property type="entry name" value="YkuD_like"/>
    <property type="match status" value="1"/>
</dbReference>
<dbReference type="Proteomes" id="UP001157109">
    <property type="component" value="Unassembled WGS sequence"/>
</dbReference>
<dbReference type="InterPro" id="IPR038063">
    <property type="entry name" value="Transpep_catalytic_dom"/>
</dbReference>
<name>A0ABQ6HLW9_9MICO</name>
<gene>
    <name evidence="7" type="ORF">GCM10025862_14220</name>
</gene>
<keyword evidence="2" id="KW-0808">Transferase</keyword>
<dbReference type="EMBL" id="BSUJ01000001">
    <property type="protein sequence ID" value="GMA19401.1"/>
    <property type="molecule type" value="Genomic_DNA"/>
</dbReference>
<accession>A0ABQ6HLW9</accession>
<dbReference type="Pfam" id="PF03734">
    <property type="entry name" value="YkuD"/>
    <property type="match status" value="1"/>
</dbReference>
<keyword evidence="3" id="KW-0133">Cell shape</keyword>
<evidence type="ECO:0000256" key="3">
    <source>
        <dbReference type="ARBA" id="ARBA00022960"/>
    </source>
</evidence>
<comment type="caution">
    <text evidence="7">The sequence shown here is derived from an EMBL/GenBank/DDBJ whole genome shotgun (WGS) entry which is preliminary data.</text>
</comment>
<feature type="domain" description="L,D-TPase catalytic" evidence="6">
    <location>
        <begin position="6"/>
        <end position="34"/>
    </location>
</feature>
<evidence type="ECO:0000256" key="1">
    <source>
        <dbReference type="ARBA" id="ARBA00004752"/>
    </source>
</evidence>
<evidence type="ECO:0000256" key="2">
    <source>
        <dbReference type="ARBA" id="ARBA00022679"/>
    </source>
</evidence>
<keyword evidence="5" id="KW-0961">Cell wall biogenesis/degradation</keyword>
<keyword evidence="8" id="KW-1185">Reference proteome</keyword>
<dbReference type="Gene3D" id="2.40.440.10">
    <property type="entry name" value="L,D-transpeptidase catalytic domain-like"/>
    <property type="match status" value="1"/>
</dbReference>
<evidence type="ECO:0000313" key="8">
    <source>
        <dbReference type="Proteomes" id="UP001157109"/>
    </source>
</evidence>
<keyword evidence="4" id="KW-0573">Peptidoglycan synthesis</keyword>
<organism evidence="7 8">
    <name type="scientific">Arsenicicoccus piscis</name>
    <dbReference type="NCBI Taxonomy" id="673954"/>
    <lineage>
        <taxon>Bacteria</taxon>
        <taxon>Bacillati</taxon>
        <taxon>Actinomycetota</taxon>
        <taxon>Actinomycetes</taxon>
        <taxon>Micrococcales</taxon>
        <taxon>Intrasporangiaceae</taxon>
        <taxon>Arsenicicoccus</taxon>
    </lineage>
</organism>
<evidence type="ECO:0000259" key="6">
    <source>
        <dbReference type="Pfam" id="PF03734"/>
    </source>
</evidence>
<proteinExistence type="predicted"/>
<evidence type="ECO:0000256" key="4">
    <source>
        <dbReference type="ARBA" id="ARBA00022984"/>
    </source>
</evidence>
<sequence length="66" mass="7301">MGAQGRDNVSHGCTNMSAANARWMFGFSQVGDVVKFTGSDRPFLPVEGIGVWQYTYDQWKKQSALA</sequence>
<comment type="pathway">
    <text evidence="1">Cell wall biogenesis; peptidoglycan biosynthesis.</text>
</comment>
<dbReference type="SUPFAM" id="SSF141523">
    <property type="entry name" value="L,D-transpeptidase catalytic domain-like"/>
    <property type="match status" value="1"/>
</dbReference>
<evidence type="ECO:0000313" key="7">
    <source>
        <dbReference type="EMBL" id="GMA19401.1"/>
    </source>
</evidence>
<evidence type="ECO:0000256" key="5">
    <source>
        <dbReference type="ARBA" id="ARBA00023316"/>
    </source>
</evidence>
<reference evidence="8" key="1">
    <citation type="journal article" date="2019" name="Int. J. Syst. Evol. Microbiol.">
        <title>The Global Catalogue of Microorganisms (GCM) 10K type strain sequencing project: providing services to taxonomists for standard genome sequencing and annotation.</title>
        <authorList>
            <consortium name="The Broad Institute Genomics Platform"/>
            <consortium name="The Broad Institute Genome Sequencing Center for Infectious Disease"/>
            <person name="Wu L."/>
            <person name="Ma J."/>
        </authorList>
    </citation>
    <scope>NUCLEOTIDE SEQUENCE [LARGE SCALE GENOMIC DNA]</scope>
    <source>
        <strain evidence="8">NBRC 105830</strain>
    </source>
</reference>
<protein>
    <recommendedName>
        <fullName evidence="6">L,D-TPase catalytic domain-containing protein</fullName>
    </recommendedName>
</protein>